<feature type="compositionally biased region" description="Basic and acidic residues" evidence="4">
    <location>
        <begin position="10"/>
        <end position="30"/>
    </location>
</feature>
<feature type="compositionally biased region" description="Basic residues" evidence="4">
    <location>
        <begin position="516"/>
        <end position="529"/>
    </location>
</feature>
<dbReference type="InterPro" id="IPR008266">
    <property type="entry name" value="Tyr_kinase_AS"/>
</dbReference>
<evidence type="ECO:0000256" key="1">
    <source>
        <dbReference type="ARBA" id="ARBA00022741"/>
    </source>
</evidence>
<dbReference type="WBParaSite" id="Pan_g21239.t1">
    <property type="protein sequence ID" value="Pan_g21239.t1"/>
    <property type="gene ID" value="Pan_g21239"/>
</dbReference>
<dbReference type="CDD" id="cd00192">
    <property type="entry name" value="PTKc"/>
    <property type="match status" value="1"/>
</dbReference>
<dbReference type="Gene3D" id="3.30.200.20">
    <property type="entry name" value="Phosphorylase Kinase, domain 1"/>
    <property type="match status" value="1"/>
</dbReference>
<dbReference type="InterPro" id="IPR050198">
    <property type="entry name" value="Non-receptor_tyrosine_kinases"/>
</dbReference>
<dbReference type="InterPro" id="IPR011009">
    <property type="entry name" value="Kinase-like_dom_sf"/>
</dbReference>
<feature type="compositionally biased region" description="Basic and acidic residues" evidence="4">
    <location>
        <begin position="627"/>
        <end position="646"/>
    </location>
</feature>
<evidence type="ECO:0000313" key="7">
    <source>
        <dbReference type="WBParaSite" id="Pan_g21239.t1"/>
    </source>
</evidence>
<evidence type="ECO:0000313" key="6">
    <source>
        <dbReference type="Proteomes" id="UP000492821"/>
    </source>
</evidence>
<dbReference type="GO" id="GO:0005524">
    <property type="term" value="F:ATP binding"/>
    <property type="evidence" value="ECO:0007669"/>
    <property type="project" value="UniProtKB-UniRule"/>
</dbReference>
<evidence type="ECO:0000256" key="4">
    <source>
        <dbReference type="SAM" id="MobiDB-lite"/>
    </source>
</evidence>
<dbReference type="GO" id="GO:0004713">
    <property type="term" value="F:protein tyrosine kinase activity"/>
    <property type="evidence" value="ECO:0007669"/>
    <property type="project" value="InterPro"/>
</dbReference>
<feature type="compositionally biased region" description="Basic and acidic residues" evidence="4">
    <location>
        <begin position="530"/>
        <end position="550"/>
    </location>
</feature>
<feature type="binding site" evidence="3">
    <location>
        <position position="275"/>
    </location>
    <ligand>
        <name>ATP</name>
        <dbReference type="ChEBI" id="CHEBI:30616"/>
    </ligand>
</feature>
<reference evidence="6" key="1">
    <citation type="journal article" date="2013" name="Genetics">
        <title>The draft genome and transcriptome of Panagrellus redivivus are shaped by the harsh demands of a free-living lifestyle.</title>
        <authorList>
            <person name="Srinivasan J."/>
            <person name="Dillman A.R."/>
            <person name="Macchietto M.G."/>
            <person name="Heikkinen L."/>
            <person name="Lakso M."/>
            <person name="Fracchia K.M."/>
            <person name="Antoshechkin I."/>
            <person name="Mortazavi A."/>
            <person name="Wong G."/>
            <person name="Sternberg P.W."/>
        </authorList>
    </citation>
    <scope>NUCLEOTIDE SEQUENCE [LARGE SCALE GENOMIC DNA]</scope>
    <source>
        <strain evidence="6">MT8872</strain>
    </source>
</reference>
<feature type="compositionally biased region" description="Basic and acidic residues" evidence="4">
    <location>
        <begin position="682"/>
        <end position="712"/>
    </location>
</feature>
<keyword evidence="2 3" id="KW-0067">ATP-binding</keyword>
<dbReference type="InterPro" id="IPR020635">
    <property type="entry name" value="Tyr_kinase_cat_dom"/>
</dbReference>
<dbReference type="PANTHER" id="PTHR24418">
    <property type="entry name" value="TYROSINE-PROTEIN KINASE"/>
    <property type="match status" value="1"/>
</dbReference>
<name>A0A7E4VHI0_PANRE</name>
<protein>
    <submittedName>
        <fullName evidence="7">Non-specific protein-tyrosine kinase</fullName>
    </submittedName>
</protein>
<dbReference type="AlphaFoldDB" id="A0A7E4VHI0"/>
<feature type="domain" description="Protein kinase" evidence="5">
    <location>
        <begin position="243"/>
        <end position="502"/>
    </location>
</feature>
<feature type="compositionally biased region" description="Polar residues" evidence="4">
    <location>
        <begin position="71"/>
        <end position="86"/>
    </location>
</feature>
<reference evidence="7" key="2">
    <citation type="submission" date="2020-10" db="UniProtKB">
        <authorList>
            <consortium name="WormBaseParasite"/>
        </authorList>
    </citation>
    <scope>IDENTIFICATION</scope>
</reference>
<dbReference type="SMART" id="SM00219">
    <property type="entry name" value="TyrKc"/>
    <property type="match status" value="1"/>
</dbReference>
<dbReference type="PROSITE" id="PS00109">
    <property type="entry name" value="PROTEIN_KINASE_TYR"/>
    <property type="match status" value="1"/>
</dbReference>
<dbReference type="InterPro" id="IPR000719">
    <property type="entry name" value="Prot_kinase_dom"/>
</dbReference>
<feature type="region of interest" description="Disordered" evidence="4">
    <location>
        <begin position="513"/>
        <end position="719"/>
    </location>
</feature>
<organism evidence="6 7">
    <name type="scientific">Panagrellus redivivus</name>
    <name type="common">Microworm</name>
    <dbReference type="NCBI Taxonomy" id="6233"/>
    <lineage>
        <taxon>Eukaryota</taxon>
        <taxon>Metazoa</taxon>
        <taxon>Ecdysozoa</taxon>
        <taxon>Nematoda</taxon>
        <taxon>Chromadorea</taxon>
        <taxon>Rhabditida</taxon>
        <taxon>Tylenchina</taxon>
        <taxon>Panagrolaimomorpha</taxon>
        <taxon>Panagrolaimoidea</taxon>
        <taxon>Panagrolaimidae</taxon>
        <taxon>Panagrellus</taxon>
    </lineage>
</organism>
<dbReference type="Proteomes" id="UP000492821">
    <property type="component" value="Unassembled WGS sequence"/>
</dbReference>
<dbReference type="PRINTS" id="PR00109">
    <property type="entry name" value="TYRKINASE"/>
</dbReference>
<evidence type="ECO:0000256" key="3">
    <source>
        <dbReference type="PROSITE-ProRule" id="PRU10141"/>
    </source>
</evidence>
<dbReference type="PROSITE" id="PS00107">
    <property type="entry name" value="PROTEIN_KINASE_ATP"/>
    <property type="match status" value="1"/>
</dbReference>
<dbReference type="InterPro" id="IPR036860">
    <property type="entry name" value="SH2_dom_sf"/>
</dbReference>
<dbReference type="PROSITE" id="PS50011">
    <property type="entry name" value="PROTEIN_KINASE_DOM"/>
    <property type="match status" value="1"/>
</dbReference>
<dbReference type="InterPro" id="IPR001245">
    <property type="entry name" value="Ser-Thr/Tyr_kinase_cat_dom"/>
</dbReference>
<feature type="compositionally biased region" description="Basic residues" evidence="4">
    <location>
        <begin position="613"/>
        <end position="626"/>
    </location>
</feature>
<feature type="region of interest" description="Disordered" evidence="4">
    <location>
        <begin position="1"/>
        <end position="135"/>
    </location>
</feature>
<dbReference type="SUPFAM" id="SSF55550">
    <property type="entry name" value="SH2 domain"/>
    <property type="match status" value="1"/>
</dbReference>
<feature type="compositionally biased region" description="Low complexity" evidence="4">
    <location>
        <begin position="57"/>
        <end position="70"/>
    </location>
</feature>
<sequence>MGSNENVDIVEAKADRAAERAADREAERNGEGAPTGIPSEGEKGSDGQNSGNKKVSDSAPSPATPSPAGAETNNGTVYVKPTNDNNLEQDRGRNTPERVSGNAPTSSNQRDADNDDDSDSSSGNGILSGLQGDDMFHGMLPDEDIDKLLTTDGDFIINTVEKVGKGRTIGITVLWGGQRRFISVRSSEAGATCDMINYKKTILECVRYHMNEQIPVTILKNMQAVLLRRPILREEWELRNEDIHKGDKIGEGAFGEVCLGRLKQRNKGEVLCALKVIKGNVTKGAIEEAMKEARIMRQYNHPNLVRFYGAQVEIEPLILVMEFVKGGSLDKWLKKNSQQISVQHRASMCYDAACGLEYLHAHNCIHRDIAARNCLLDISARRLKISDFGLSSIGTVQVLDPSKPAPIRWLSPEVIRTGCFGKPADVWSFGVLCWEIYMDAEIPYKEYTMGEVQARIMDENFRLRLPLTCQTELRKLISSCWIGDMNRRPTMADCVSTLRPFFDEKGKYMSDDAIKKAKKNKIKMKKPKKDRGDRQKVSKAVKMPDRRVPDSEGASSGVTAKPKTRTPSRVSQVQPVVVPTSPKDARRRKTKPKKGEEDEEEEEKDKSKEKDKKPKKRQKSCKSIKPRPRDSDSEEKKKEKTRDRDAPKKRRGKSTKSGCSPPNDKTSGKKTKKKPTSGGDSQEERKKPVRKGRDSQGRKDRKKDSDSEDTRKKDKRRRK</sequence>
<evidence type="ECO:0000259" key="5">
    <source>
        <dbReference type="PROSITE" id="PS50011"/>
    </source>
</evidence>
<dbReference type="Pfam" id="PF07714">
    <property type="entry name" value="PK_Tyr_Ser-Thr"/>
    <property type="match status" value="1"/>
</dbReference>
<dbReference type="SUPFAM" id="SSF56112">
    <property type="entry name" value="Protein kinase-like (PK-like)"/>
    <property type="match status" value="1"/>
</dbReference>
<dbReference type="Gene3D" id="1.10.510.10">
    <property type="entry name" value="Transferase(Phosphotransferase) domain 1"/>
    <property type="match status" value="1"/>
</dbReference>
<feature type="compositionally biased region" description="Low complexity" evidence="4">
    <location>
        <begin position="567"/>
        <end position="582"/>
    </location>
</feature>
<proteinExistence type="predicted"/>
<keyword evidence="1 3" id="KW-0547">Nucleotide-binding</keyword>
<accession>A0A7E4VHI0</accession>
<dbReference type="Gene3D" id="3.30.505.10">
    <property type="entry name" value="SH2 domain"/>
    <property type="match status" value="1"/>
</dbReference>
<dbReference type="InterPro" id="IPR017441">
    <property type="entry name" value="Protein_kinase_ATP_BS"/>
</dbReference>
<evidence type="ECO:0000256" key="2">
    <source>
        <dbReference type="ARBA" id="ARBA00022840"/>
    </source>
</evidence>
<keyword evidence="6" id="KW-1185">Reference proteome</keyword>